<organism evidence="1 2">
    <name type="scientific">Punica granatum</name>
    <name type="common">Pomegranate</name>
    <dbReference type="NCBI Taxonomy" id="22663"/>
    <lineage>
        <taxon>Eukaryota</taxon>
        <taxon>Viridiplantae</taxon>
        <taxon>Streptophyta</taxon>
        <taxon>Embryophyta</taxon>
        <taxon>Tracheophyta</taxon>
        <taxon>Spermatophyta</taxon>
        <taxon>Magnoliopsida</taxon>
        <taxon>eudicotyledons</taxon>
        <taxon>Gunneridae</taxon>
        <taxon>Pentapetalae</taxon>
        <taxon>rosids</taxon>
        <taxon>malvids</taxon>
        <taxon>Myrtales</taxon>
        <taxon>Lythraceae</taxon>
        <taxon>Punica</taxon>
    </lineage>
</organism>
<sequence length="72" mass="7933">MIPIQWAKSENVESQVNRAIYVGHGCKLPESGLSSPQEMKVALLKAMHPLAQAITAHCGSTVSRQQNQIYEK</sequence>
<dbReference type="EMBL" id="MTKT01001941">
    <property type="protein sequence ID" value="OWM82916.1"/>
    <property type="molecule type" value="Genomic_DNA"/>
</dbReference>
<proteinExistence type="predicted"/>
<evidence type="ECO:0000313" key="1">
    <source>
        <dbReference type="EMBL" id="OWM82916.1"/>
    </source>
</evidence>
<dbReference type="AlphaFoldDB" id="A0A218XDY6"/>
<evidence type="ECO:0000313" key="2">
    <source>
        <dbReference type="Proteomes" id="UP000197138"/>
    </source>
</evidence>
<accession>A0A218XDY6</accession>
<dbReference type="Proteomes" id="UP000197138">
    <property type="component" value="Unassembled WGS sequence"/>
</dbReference>
<protein>
    <submittedName>
        <fullName evidence="1">Uncharacterized protein</fullName>
    </submittedName>
</protein>
<reference evidence="2" key="1">
    <citation type="journal article" date="2017" name="Plant J.">
        <title>The pomegranate (Punica granatum L.) genome and the genomics of punicalagin biosynthesis.</title>
        <authorList>
            <person name="Qin G."/>
            <person name="Xu C."/>
            <person name="Ming R."/>
            <person name="Tang H."/>
            <person name="Guyot R."/>
            <person name="Kramer E.M."/>
            <person name="Hu Y."/>
            <person name="Yi X."/>
            <person name="Qi Y."/>
            <person name="Xu X."/>
            <person name="Gao Z."/>
            <person name="Pan H."/>
            <person name="Jian J."/>
            <person name="Tian Y."/>
            <person name="Yue Z."/>
            <person name="Xu Y."/>
        </authorList>
    </citation>
    <scope>NUCLEOTIDE SEQUENCE [LARGE SCALE GENOMIC DNA]</scope>
    <source>
        <strain evidence="2">cv. Dabenzi</strain>
    </source>
</reference>
<comment type="caution">
    <text evidence="1">The sequence shown here is derived from an EMBL/GenBank/DDBJ whole genome shotgun (WGS) entry which is preliminary data.</text>
</comment>
<name>A0A218XDY6_PUNGR</name>
<gene>
    <name evidence="1" type="ORF">CDL15_Pgr005316</name>
</gene>